<evidence type="ECO:0000313" key="5">
    <source>
        <dbReference type="Proteomes" id="UP000243859"/>
    </source>
</evidence>
<evidence type="ECO:0000313" key="4">
    <source>
        <dbReference type="EMBL" id="PTN03958.1"/>
    </source>
</evidence>
<organism evidence="4 5">
    <name type="scientific">Rhodovulum imhoffii</name>
    <dbReference type="NCBI Taxonomy" id="365340"/>
    <lineage>
        <taxon>Bacteria</taxon>
        <taxon>Pseudomonadati</taxon>
        <taxon>Pseudomonadota</taxon>
        <taxon>Alphaproteobacteria</taxon>
        <taxon>Rhodobacterales</taxon>
        <taxon>Paracoccaceae</taxon>
        <taxon>Rhodovulum</taxon>
    </lineage>
</organism>
<keyword evidence="4" id="KW-0121">Carboxypeptidase</keyword>
<dbReference type="Proteomes" id="UP000243859">
    <property type="component" value="Unassembled WGS sequence"/>
</dbReference>
<name>A0A2T5BWI2_9RHOB</name>
<comment type="caution">
    <text evidence="4">The sequence shown here is derived from an EMBL/GenBank/DDBJ whole genome shotgun (WGS) entry which is preliminary data.</text>
</comment>
<evidence type="ECO:0000256" key="1">
    <source>
        <dbReference type="ARBA" id="ARBA00006096"/>
    </source>
</evidence>
<dbReference type="SUPFAM" id="SSF56601">
    <property type="entry name" value="beta-lactamase/transpeptidase-like"/>
    <property type="match status" value="1"/>
</dbReference>
<dbReference type="PRINTS" id="PR00922">
    <property type="entry name" value="DADACBPTASE3"/>
</dbReference>
<gene>
    <name evidence="4" type="ORF">C8N32_101155</name>
</gene>
<dbReference type="InterPro" id="IPR012338">
    <property type="entry name" value="Beta-lactam/transpept-like"/>
</dbReference>
<dbReference type="Pfam" id="PF02113">
    <property type="entry name" value="Peptidase_S13"/>
    <property type="match status" value="1"/>
</dbReference>
<dbReference type="PANTHER" id="PTHR30023:SF0">
    <property type="entry name" value="PENICILLIN-SENSITIVE CARBOXYPEPTIDASE A"/>
    <property type="match status" value="1"/>
</dbReference>
<dbReference type="OrthoDB" id="5372081at2"/>
<comment type="similarity">
    <text evidence="1">Belongs to the peptidase S13 family.</text>
</comment>
<keyword evidence="5" id="KW-1185">Reference proteome</keyword>
<dbReference type="InterPro" id="IPR000667">
    <property type="entry name" value="Peptidase_S13"/>
</dbReference>
<dbReference type="NCBIfam" id="TIGR00666">
    <property type="entry name" value="PBP4"/>
    <property type="match status" value="1"/>
</dbReference>
<keyword evidence="3" id="KW-0732">Signal</keyword>
<evidence type="ECO:0000256" key="3">
    <source>
        <dbReference type="SAM" id="SignalP"/>
    </source>
</evidence>
<feature type="chain" id="PRO_5015669003" evidence="3">
    <location>
        <begin position="28"/>
        <end position="487"/>
    </location>
</feature>
<dbReference type="Gene3D" id="3.40.710.10">
    <property type="entry name" value="DD-peptidase/beta-lactamase superfamily"/>
    <property type="match status" value="2"/>
</dbReference>
<dbReference type="GO" id="GO:0004185">
    <property type="term" value="F:serine-type carboxypeptidase activity"/>
    <property type="evidence" value="ECO:0007669"/>
    <property type="project" value="InterPro"/>
</dbReference>
<sequence length="487" mass="51918">MERLARRVSRRFMLAGMMAGGAAPAWAGAPVVSPRPVRRPGIPEAAELIARAKLGGQVAFVVADARSGAVLESANPDLSLPPASVAKVVTALYALEVLGPEFRFVTRIVATGPVEDGVLYGDLGLVGAGDPVLDTDMLGTLAERLAATGLRRVEGRFLYYAGALPRVPRVDPLQPEHLGYNPSVSGLNLNFNRVHFEWRQVGQGYDIALDARAERFRPPVGVARMRVVDRDLPVYTYSSKESIDDWTVARGALGRGGTRWLPVRVPALYAAEVFRVLAQGQGVKLSAPVEATVRPPGPVLAQHHGDGLVSVLRGMLKYSTNLTAEAVGLRASLARGEAVPDLSASARAMSEWAGGEYGMKSSGFADHSGLGETSRVTAEDLVRVLVRVGPRGPLKPLLKPFDLKGRAAGGEVGAKTGTLNFVSALAGYAQTPGGRDLAFAILSADLPRRAALSRAEREYPEGGRAWIGRARTLQRDLLARWGSVYRT</sequence>
<reference evidence="4 5" key="1">
    <citation type="submission" date="2018-04" db="EMBL/GenBank/DDBJ databases">
        <title>Genomic Encyclopedia of Archaeal and Bacterial Type Strains, Phase II (KMG-II): from individual species to whole genera.</title>
        <authorList>
            <person name="Goeker M."/>
        </authorList>
    </citation>
    <scope>NUCLEOTIDE SEQUENCE [LARGE SCALE GENOMIC DNA]</scope>
    <source>
        <strain evidence="4 5">DSM 18064</strain>
    </source>
</reference>
<dbReference type="GO" id="GO:0006508">
    <property type="term" value="P:proteolysis"/>
    <property type="evidence" value="ECO:0007669"/>
    <property type="project" value="InterPro"/>
</dbReference>
<keyword evidence="2" id="KW-0378">Hydrolase</keyword>
<proteinExistence type="inferred from homology"/>
<dbReference type="PANTHER" id="PTHR30023">
    <property type="entry name" value="D-ALANYL-D-ALANINE CARBOXYPEPTIDASE"/>
    <property type="match status" value="1"/>
</dbReference>
<feature type="signal peptide" evidence="3">
    <location>
        <begin position="1"/>
        <end position="27"/>
    </location>
</feature>
<dbReference type="RefSeq" id="WP_107890558.1">
    <property type="nucleotide sequence ID" value="NZ_NHSI01000066.1"/>
</dbReference>
<evidence type="ECO:0000256" key="2">
    <source>
        <dbReference type="ARBA" id="ARBA00022801"/>
    </source>
</evidence>
<dbReference type="GO" id="GO:0000270">
    <property type="term" value="P:peptidoglycan metabolic process"/>
    <property type="evidence" value="ECO:0007669"/>
    <property type="project" value="TreeGrafter"/>
</dbReference>
<dbReference type="Gene3D" id="3.50.80.20">
    <property type="entry name" value="D-Ala-D-Ala carboxypeptidase C, peptidase S13"/>
    <property type="match status" value="1"/>
</dbReference>
<dbReference type="AlphaFoldDB" id="A0A2T5BWI2"/>
<keyword evidence="4" id="KW-0645">Protease</keyword>
<accession>A0A2T5BWI2</accession>
<protein>
    <submittedName>
        <fullName evidence="4">D-alanyl-D-alanine carboxypeptidase/D-alanyl-D-alanine-endopeptidase (Penicillin-binding protein 4)</fullName>
    </submittedName>
</protein>
<dbReference type="EMBL" id="QAAA01000001">
    <property type="protein sequence ID" value="PTN03958.1"/>
    <property type="molecule type" value="Genomic_DNA"/>
</dbReference>